<dbReference type="InterPro" id="IPR004045">
    <property type="entry name" value="Glutathione_S-Trfase_N"/>
</dbReference>
<proteinExistence type="predicted"/>
<protein>
    <submittedName>
        <fullName evidence="2">Glutathione S-transferase family protein</fullName>
    </submittedName>
</protein>
<dbReference type="Pfam" id="PF13417">
    <property type="entry name" value="GST_N_3"/>
    <property type="match status" value="1"/>
</dbReference>
<dbReference type="Gene3D" id="3.40.30.10">
    <property type="entry name" value="Glutaredoxin"/>
    <property type="match status" value="1"/>
</dbReference>
<reference evidence="2" key="1">
    <citation type="submission" date="2023-06" db="EMBL/GenBank/DDBJ databases">
        <title>Phylogenetic Diversity of Rhizobium strains.</title>
        <authorList>
            <person name="Moura F.T."/>
            <person name="Helene L.C.F."/>
            <person name="Hungria M."/>
        </authorList>
    </citation>
    <scope>NUCLEOTIDE SEQUENCE</scope>
    <source>
        <strain evidence="2">CCGE524</strain>
    </source>
</reference>
<gene>
    <name evidence="2" type="ORF">PY650_32440</name>
</gene>
<accession>A0ABT7KNM8</accession>
<comment type="caution">
    <text evidence="2">The sequence shown here is derived from an EMBL/GenBank/DDBJ whole genome shotgun (WGS) entry which is preliminary data.</text>
</comment>
<feature type="domain" description="GST N-terminal" evidence="1">
    <location>
        <begin position="1"/>
        <end position="79"/>
    </location>
</feature>
<dbReference type="Gene3D" id="1.20.1050.10">
    <property type="match status" value="1"/>
</dbReference>
<dbReference type="Proteomes" id="UP001172630">
    <property type="component" value="Unassembled WGS sequence"/>
</dbReference>
<evidence type="ECO:0000313" key="2">
    <source>
        <dbReference type="EMBL" id="MDL2410233.1"/>
    </source>
</evidence>
<name>A0ABT7KNM8_9HYPH</name>
<dbReference type="CDD" id="cd00570">
    <property type="entry name" value="GST_N_family"/>
    <property type="match status" value="1"/>
</dbReference>
<dbReference type="EMBL" id="JARFYN010000072">
    <property type="protein sequence ID" value="MDL2410233.1"/>
    <property type="molecule type" value="Genomic_DNA"/>
</dbReference>
<dbReference type="PROSITE" id="PS50404">
    <property type="entry name" value="GST_NTER"/>
    <property type="match status" value="1"/>
</dbReference>
<organism evidence="2 3">
    <name type="scientific">Rhizobium calliandrae</name>
    <dbReference type="NCBI Taxonomy" id="1312182"/>
    <lineage>
        <taxon>Bacteria</taxon>
        <taxon>Pseudomonadati</taxon>
        <taxon>Pseudomonadota</taxon>
        <taxon>Alphaproteobacteria</taxon>
        <taxon>Hyphomicrobiales</taxon>
        <taxon>Rhizobiaceae</taxon>
        <taxon>Rhizobium/Agrobacterium group</taxon>
        <taxon>Rhizobium</taxon>
    </lineage>
</organism>
<keyword evidence="3" id="KW-1185">Reference proteome</keyword>
<evidence type="ECO:0000313" key="3">
    <source>
        <dbReference type="Proteomes" id="UP001172630"/>
    </source>
</evidence>
<dbReference type="RefSeq" id="WP_285884025.1">
    <property type="nucleotide sequence ID" value="NZ_JARFYN010000072.1"/>
</dbReference>
<dbReference type="InterPro" id="IPR036249">
    <property type="entry name" value="Thioredoxin-like_sf"/>
</dbReference>
<sequence length="199" mass="22479">MKLFYSPGSPYARIARIALRESGLAGEVSEILAANRRPDNPALEFSAVGRVPTLIDGDFTITETRHVFDYLASKCISAAMRQPEHLSWREIGQEGQILGFLEGISSWVRENRGEPQARSDFLIGVEVERSNRCLAYLENEAGEKRLPDFPMYRSLALAAALGLMEFQQLRPDWRTIHPRLTAWYDHQAIRTSMKDTAPA</sequence>
<dbReference type="SUPFAM" id="SSF52833">
    <property type="entry name" value="Thioredoxin-like"/>
    <property type="match status" value="1"/>
</dbReference>
<evidence type="ECO:0000259" key="1">
    <source>
        <dbReference type="PROSITE" id="PS50404"/>
    </source>
</evidence>